<dbReference type="Proteomes" id="UP000198403">
    <property type="component" value="Unassembled WGS sequence"/>
</dbReference>
<gene>
    <name evidence="1" type="ORF">SAMN06272737_10257</name>
</gene>
<keyword evidence="2" id="KW-1185">Reference proteome</keyword>
<reference evidence="1 2" key="1">
    <citation type="submission" date="2017-06" db="EMBL/GenBank/DDBJ databases">
        <authorList>
            <person name="Kim H.J."/>
            <person name="Triplett B.A."/>
        </authorList>
    </citation>
    <scope>NUCLEOTIDE SEQUENCE [LARGE SCALE GENOMIC DNA]</scope>
    <source>
        <strain evidence="1 2">DSM 44272</strain>
    </source>
</reference>
<evidence type="ECO:0000313" key="1">
    <source>
        <dbReference type="EMBL" id="SNR29429.1"/>
    </source>
</evidence>
<sequence length="63" mass="6328">MVGGGGWGDYFSVAASARGPGHEVVTLALHIVSGYIEELEVFAGEGIAVPLSGITDLTEPVAG</sequence>
<proteinExistence type="predicted"/>
<evidence type="ECO:0000313" key="2">
    <source>
        <dbReference type="Proteomes" id="UP000198403"/>
    </source>
</evidence>
<organism evidence="1 2">
    <name type="scientific">Blastococcus mobilis</name>
    <dbReference type="NCBI Taxonomy" id="1938746"/>
    <lineage>
        <taxon>Bacteria</taxon>
        <taxon>Bacillati</taxon>
        <taxon>Actinomycetota</taxon>
        <taxon>Actinomycetes</taxon>
        <taxon>Geodermatophilales</taxon>
        <taxon>Geodermatophilaceae</taxon>
        <taxon>Blastococcus</taxon>
    </lineage>
</organism>
<dbReference type="AlphaFoldDB" id="A0A238V7C5"/>
<name>A0A238V7C5_9ACTN</name>
<protein>
    <submittedName>
        <fullName evidence="1">Uncharacterized protein</fullName>
    </submittedName>
</protein>
<dbReference type="EMBL" id="FZNO01000002">
    <property type="protein sequence ID" value="SNR29429.1"/>
    <property type="molecule type" value="Genomic_DNA"/>
</dbReference>
<accession>A0A238V7C5</accession>